<dbReference type="KEGG" id="rsx:RhiXN_06317"/>
<organism evidence="2 3">
    <name type="scientific">Rhizoctonia solani</name>
    <dbReference type="NCBI Taxonomy" id="456999"/>
    <lineage>
        <taxon>Eukaryota</taxon>
        <taxon>Fungi</taxon>
        <taxon>Dikarya</taxon>
        <taxon>Basidiomycota</taxon>
        <taxon>Agaricomycotina</taxon>
        <taxon>Agaricomycetes</taxon>
        <taxon>Cantharellales</taxon>
        <taxon>Ceratobasidiaceae</taxon>
        <taxon>Rhizoctonia</taxon>
    </lineage>
</organism>
<dbReference type="Proteomes" id="UP000650533">
    <property type="component" value="Chromosome 7"/>
</dbReference>
<feature type="region of interest" description="Disordered" evidence="1">
    <location>
        <begin position="1"/>
        <end position="20"/>
    </location>
</feature>
<feature type="region of interest" description="Disordered" evidence="1">
    <location>
        <begin position="256"/>
        <end position="295"/>
    </location>
</feature>
<accession>A0A8H8SYG6</accession>
<sequence length="383" mass="42377">MSILASPRHLEASKDKSSDKRPYYDMKYRCTIEFTSLVPSILRHHHMTSNETFTHVEAPSSIGHGSLQTSPLGPSSSRAPNAQGVTAARGRSNADEFATSSMYSPDGETSPGGSTKPKWYKQPFIRGRNMSLQGILSGRSSTSTASNKSPIIYQEAELPIIDVAPPPPVDRGAQNEAGPSKLRKPRSQSPLTPTYTPPSPTHPITRTQRTLHPLPLRSVQSMFLQHPNTRAHNVTEDDEDGQLLLDLLGVTERPLTHLREPEQSQLQHIPTSEPELEPEPEPEQRLTPPPVRRLPIPPQFPAPVLNIPPPHDSQDAFAYVFGPTPRSSFVDPRGSIPPPPYVQRQSAVLDRYMNPTRNQSPSDHKTGDLPPVAPLSIRRRDRD</sequence>
<proteinExistence type="predicted"/>
<evidence type="ECO:0000256" key="1">
    <source>
        <dbReference type="SAM" id="MobiDB-lite"/>
    </source>
</evidence>
<feature type="region of interest" description="Disordered" evidence="1">
    <location>
        <begin position="308"/>
        <end position="383"/>
    </location>
</feature>
<dbReference type="RefSeq" id="XP_043181565.1">
    <property type="nucleotide sequence ID" value="XM_043326133.1"/>
</dbReference>
<reference evidence="2" key="1">
    <citation type="submission" date="2020-05" db="EMBL/GenBank/DDBJ databases">
        <title>Evolutionary and genomic comparisons of hybrid uninucleate and nonhybrid Rhizoctonia fungi.</title>
        <authorList>
            <person name="Li C."/>
            <person name="Chen X."/>
        </authorList>
    </citation>
    <scope>NUCLEOTIDE SEQUENCE</scope>
    <source>
        <strain evidence="2">AG-1 IA</strain>
    </source>
</reference>
<protein>
    <submittedName>
        <fullName evidence="2">Uncharacterized protein</fullName>
    </submittedName>
</protein>
<dbReference type="GeneID" id="67028596"/>
<dbReference type="EMBL" id="CP059664">
    <property type="protein sequence ID" value="QRW21328.1"/>
    <property type="molecule type" value="Genomic_DNA"/>
</dbReference>
<feature type="region of interest" description="Disordered" evidence="1">
    <location>
        <begin position="58"/>
        <end position="120"/>
    </location>
</feature>
<name>A0A8H8SYG6_9AGAM</name>
<feature type="compositionally biased region" description="Basic and acidic residues" evidence="1">
    <location>
        <begin position="8"/>
        <end position="20"/>
    </location>
</feature>
<evidence type="ECO:0000313" key="2">
    <source>
        <dbReference type="EMBL" id="QRW21328.1"/>
    </source>
</evidence>
<dbReference type="AlphaFoldDB" id="A0A8H8SYG6"/>
<gene>
    <name evidence="2" type="ORF">RhiXN_06317</name>
</gene>
<evidence type="ECO:0000313" key="3">
    <source>
        <dbReference type="Proteomes" id="UP000650533"/>
    </source>
</evidence>
<feature type="compositionally biased region" description="Polar residues" evidence="1">
    <location>
        <begin position="66"/>
        <end position="84"/>
    </location>
</feature>
<feature type="region of interest" description="Disordered" evidence="1">
    <location>
        <begin position="163"/>
        <end position="207"/>
    </location>
</feature>